<dbReference type="Proteomes" id="UP000187148">
    <property type="component" value="Chromosome"/>
</dbReference>
<name>A0A807LHE3_9ENTR</name>
<evidence type="ECO:0000256" key="1">
    <source>
        <dbReference type="SAM" id="Phobius"/>
    </source>
</evidence>
<evidence type="ECO:0000313" key="3">
    <source>
        <dbReference type="Proteomes" id="UP000187148"/>
    </source>
</evidence>
<keyword evidence="1" id="KW-0472">Membrane</keyword>
<keyword evidence="1" id="KW-1133">Transmembrane helix</keyword>
<organism evidence="2 3">
    <name type="scientific">Kosakonia cowanii JCM 10956 = DSM 18146</name>
    <dbReference type="NCBI Taxonomy" id="1300165"/>
    <lineage>
        <taxon>Bacteria</taxon>
        <taxon>Pseudomonadati</taxon>
        <taxon>Pseudomonadota</taxon>
        <taxon>Gammaproteobacteria</taxon>
        <taxon>Enterobacterales</taxon>
        <taxon>Enterobacteriaceae</taxon>
        <taxon>Kosakonia</taxon>
    </lineage>
</organism>
<dbReference type="EMBL" id="CP019445">
    <property type="protein sequence ID" value="APZ07224.1"/>
    <property type="molecule type" value="Genomic_DNA"/>
</dbReference>
<feature type="transmembrane region" description="Helical" evidence="1">
    <location>
        <begin position="7"/>
        <end position="25"/>
    </location>
</feature>
<keyword evidence="3" id="KW-1185">Reference proteome</keyword>
<keyword evidence="1" id="KW-0812">Transmembrane</keyword>
<sequence>MFTRNIAIGSIIGLVAYVAFVYAGVKISGSLDLLISNYKTFMRGYVFSSFLGISSFLLSLLTFVVINLKEKMFDSEDYIATFRKGKKLDDSVDIKKSDLYRPLLNITYLLVLSIAFCLLTCLSQFSLGFSDSKKWLIVPTAIPFLALSFMSLSLTAMTQLVCQWLKSEEFINKKP</sequence>
<feature type="transmembrane region" description="Helical" evidence="1">
    <location>
        <begin position="141"/>
        <end position="165"/>
    </location>
</feature>
<dbReference type="AlphaFoldDB" id="A0A807LHE3"/>
<feature type="transmembrane region" description="Helical" evidence="1">
    <location>
        <begin position="45"/>
        <end position="66"/>
    </location>
</feature>
<reference evidence="2 3" key="1">
    <citation type="submission" date="2017-01" db="EMBL/GenBank/DDBJ databases">
        <authorList>
            <person name="Cao J.-M."/>
        </authorList>
    </citation>
    <scope>NUCLEOTIDE SEQUENCE [LARGE SCALE GENOMIC DNA]</scope>
    <source>
        <strain evidence="2 3">888-76</strain>
    </source>
</reference>
<feature type="transmembrane region" description="Helical" evidence="1">
    <location>
        <begin position="106"/>
        <end position="129"/>
    </location>
</feature>
<dbReference type="RefSeq" id="WP_054804411.1">
    <property type="nucleotide sequence ID" value="NZ_CP019445.1"/>
</dbReference>
<accession>A0A807LHE3</accession>
<proteinExistence type="predicted"/>
<gene>
    <name evidence="2" type="ORF">BWI95_20335</name>
</gene>
<dbReference type="KEGG" id="kco:BWI95_20335"/>
<protein>
    <submittedName>
        <fullName evidence="2">Uncharacterized protein</fullName>
    </submittedName>
</protein>
<evidence type="ECO:0000313" key="2">
    <source>
        <dbReference type="EMBL" id="APZ07224.1"/>
    </source>
</evidence>